<dbReference type="EMBL" id="JAAXYH010000004">
    <property type="protein sequence ID" value="NMH65062.1"/>
    <property type="molecule type" value="Genomic_DNA"/>
</dbReference>
<dbReference type="Proteomes" id="UP000737113">
    <property type="component" value="Unassembled WGS sequence"/>
</dbReference>
<evidence type="ECO:0000313" key="3">
    <source>
        <dbReference type="EMBL" id="NMH65062.1"/>
    </source>
</evidence>
<organism evidence="3 4">
    <name type="scientific">Shewanella salipaludis</name>
    <dbReference type="NCBI Taxonomy" id="2723052"/>
    <lineage>
        <taxon>Bacteria</taxon>
        <taxon>Pseudomonadati</taxon>
        <taxon>Pseudomonadota</taxon>
        <taxon>Gammaproteobacteria</taxon>
        <taxon>Alteromonadales</taxon>
        <taxon>Shewanellaceae</taxon>
        <taxon>Shewanella</taxon>
    </lineage>
</organism>
<feature type="region of interest" description="Disordered" evidence="1">
    <location>
        <begin position="70"/>
        <end position="107"/>
    </location>
</feature>
<gene>
    <name evidence="3" type="ORF">HC757_07730</name>
</gene>
<protein>
    <submittedName>
        <fullName evidence="3">Uncharacterized protein</fullName>
    </submittedName>
</protein>
<proteinExistence type="predicted"/>
<keyword evidence="4" id="KW-1185">Reference proteome</keyword>
<dbReference type="AlphaFoldDB" id="A0A972JL51"/>
<name>A0A972JL51_9GAMM</name>
<evidence type="ECO:0000256" key="2">
    <source>
        <dbReference type="SAM" id="Phobius"/>
    </source>
</evidence>
<dbReference type="RefSeq" id="WP_169563750.1">
    <property type="nucleotide sequence ID" value="NZ_JAAXYH010000004.1"/>
</dbReference>
<keyword evidence="2" id="KW-1133">Transmembrane helix</keyword>
<keyword evidence="2" id="KW-0472">Membrane</keyword>
<accession>A0A972JL51</accession>
<feature type="transmembrane region" description="Helical" evidence="2">
    <location>
        <begin position="20"/>
        <end position="37"/>
    </location>
</feature>
<comment type="caution">
    <text evidence="3">The sequence shown here is derived from an EMBL/GenBank/DDBJ whole genome shotgun (WGS) entry which is preliminary data.</text>
</comment>
<evidence type="ECO:0000256" key="1">
    <source>
        <dbReference type="SAM" id="MobiDB-lite"/>
    </source>
</evidence>
<evidence type="ECO:0000313" key="4">
    <source>
        <dbReference type="Proteomes" id="UP000737113"/>
    </source>
</evidence>
<reference evidence="3" key="1">
    <citation type="submission" date="2020-04" db="EMBL/GenBank/DDBJ databases">
        <title>Description of Shewanella salipaludis sp. nov., isolated from a salt marsh.</title>
        <authorList>
            <person name="Park S."/>
            <person name="Yoon J.-H."/>
        </authorList>
    </citation>
    <scope>NUCLEOTIDE SEQUENCE</scope>
    <source>
        <strain evidence="3">SHSM-M6</strain>
    </source>
</reference>
<keyword evidence="2" id="KW-0812">Transmembrane</keyword>
<sequence length="107" mass="11934">MIYRQFQQIPLQQRFAGPRGLLAFIAGVAVIGLVLLVLPFVLLFGVIALILLSLFGRLYLKRQLSRFNSRNAANSAAPEADTQVPPFARDSFTPTPHKGRTFEHEPD</sequence>
<feature type="transmembrane region" description="Helical" evidence="2">
    <location>
        <begin position="43"/>
        <end position="60"/>
    </location>
</feature>